<feature type="transmembrane region" description="Helical" evidence="1">
    <location>
        <begin position="296"/>
        <end position="315"/>
    </location>
</feature>
<dbReference type="RefSeq" id="WP_013131502.1">
    <property type="nucleotide sequence ID" value="NC_014165.1"/>
</dbReference>
<keyword evidence="1" id="KW-0472">Membrane</keyword>
<dbReference type="HOGENOM" id="CLU_033532_1_1_11"/>
<dbReference type="eggNOG" id="COG2814">
    <property type="taxonomic scope" value="Bacteria"/>
</dbReference>
<keyword evidence="1" id="KW-0812">Transmembrane</keyword>
<evidence type="ECO:0000313" key="2">
    <source>
        <dbReference type="EMBL" id="ADG87969.1"/>
    </source>
</evidence>
<keyword evidence="3" id="KW-1185">Reference proteome</keyword>
<dbReference type="Pfam" id="PF07690">
    <property type="entry name" value="MFS_1"/>
    <property type="match status" value="1"/>
</dbReference>
<name>D6Y8S2_THEBD</name>
<reference evidence="2 3" key="1">
    <citation type="submission" date="2010-01" db="EMBL/GenBank/DDBJ databases">
        <title>The complete genome of Thermobispora bispora DSM 43833.</title>
        <authorList>
            <consortium name="US DOE Joint Genome Institute (JGI-PGF)"/>
            <person name="Lucas S."/>
            <person name="Copeland A."/>
            <person name="Lapidus A."/>
            <person name="Glavina del Rio T."/>
            <person name="Dalin E."/>
            <person name="Tice H."/>
            <person name="Bruce D."/>
            <person name="Goodwin L."/>
            <person name="Pitluck S."/>
            <person name="Kyrpides N."/>
            <person name="Mavromatis K."/>
            <person name="Ivanova N."/>
            <person name="Mikhailova N."/>
            <person name="Chertkov O."/>
            <person name="Brettin T."/>
            <person name="Detter J.C."/>
            <person name="Han C."/>
            <person name="Larimer F."/>
            <person name="Land M."/>
            <person name="Hauser L."/>
            <person name="Markowitz V."/>
            <person name="Cheng J.-F."/>
            <person name="Hugenholtz P."/>
            <person name="Woyke T."/>
            <person name="Wu D."/>
            <person name="Jando M."/>
            <person name="Schneider S."/>
            <person name="Klenk H.-P."/>
            <person name="Eisen J.A."/>
        </authorList>
    </citation>
    <scope>NUCLEOTIDE SEQUENCE [LARGE SCALE GENOMIC DNA]</scope>
    <source>
        <strain evidence="3">ATCC 19993 / DSM 43833 / CBS 139.67 / JCM 10125 / KCTC 9307 / NBRC 14880 / R51</strain>
    </source>
</reference>
<dbReference type="Gene3D" id="1.20.1250.20">
    <property type="entry name" value="MFS general substrate transporter like domains"/>
    <property type="match status" value="1"/>
</dbReference>
<organism evidence="2 3">
    <name type="scientific">Thermobispora bispora (strain ATCC 19993 / DSM 43833 / CBS 139.67 / JCM 10125 / KCTC 9307 / NBRC 14880 / R51)</name>
    <dbReference type="NCBI Taxonomy" id="469371"/>
    <lineage>
        <taxon>Bacteria</taxon>
        <taxon>Bacillati</taxon>
        <taxon>Actinomycetota</taxon>
        <taxon>Actinomycetes</taxon>
        <taxon>Streptosporangiales</taxon>
        <taxon>Streptosporangiaceae</taxon>
        <taxon>Thermobispora</taxon>
    </lineage>
</organism>
<feature type="transmembrane region" description="Helical" evidence="1">
    <location>
        <begin position="273"/>
        <end position="290"/>
    </location>
</feature>
<feature type="transmembrane region" description="Helical" evidence="1">
    <location>
        <begin position="47"/>
        <end position="69"/>
    </location>
</feature>
<accession>D6Y8S2</accession>
<dbReference type="AlphaFoldDB" id="D6Y8S2"/>
<dbReference type="Proteomes" id="UP000006640">
    <property type="component" value="Chromosome"/>
</dbReference>
<dbReference type="SUPFAM" id="SSF103473">
    <property type="entry name" value="MFS general substrate transporter"/>
    <property type="match status" value="1"/>
</dbReference>
<keyword evidence="1" id="KW-1133">Transmembrane helix</keyword>
<dbReference type="STRING" id="469371.Tbis_1250"/>
<feature type="transmembrane region" description="Helical" evidence="1">
    <location>
        <begin position="143"/>
        <end position="164"/>
    </location>
</feature>
<sequence>MAFASYRQVLGLPGVRTLLLVGLIARIPLTGSGMALTLHVVNGLETGFFGAGMVGAIVLIGNALGAPIAGRCIDRYGLRPVMAVTAIVQLLFWSFAPVMSFPVLASTVFLAGLFAPPVFGAVRQCLAAMVPADRYRTAFALDSIGVDLAYMVGPAVAAAAATAVSTTATLYGTGVGLVGSGLVMYLLNPPIRSAEEQRAGDRPVPRREWLGAGLATLLGAVAGLTFVLTATELAIIAMLRGSGATEWSGLVLAVWSAYSIMGGLIYGGMPRGLHPLLLIGALSAVTAPIGLVGGEWWWILLALIPSGLLCAPAISSSVDAVNRRVPAGARGEAMGLHGMALTIGGALAAPAAGAMIDGFGPAIAFALCGGIGLLCAFAALPFQRGGHGPRAGGDRVDVAAGEQMERPLSS</sequence>
<feature type="transmembrane region" description="Helical" evidence="1">
    <location>
        <begin position="101"/>
        <end position="122"/>
    </location>
</feature>
<feature type="transmembrane region" description="Helical" evidence="1">
    <location>
        <begin position="170"/>
        <end position="188"/>
    </location>
</feature>
<feature type="transmembrane region" description="Helical" evidence="1">
    <location>
        <begin position="362"/>
        <end position="382"/>
    </location>
</feature>
<protein>
    <submittedName>
        <fullName evidence="2">Major facilitator superfamily MFS_1</fullName>
    </submittedName>
</protein>
<gene>
    <name evidence="2" type="ordered locus">Tbis_1250</name>
</gene>
<dbReference type="EMBL" id="CP001874">
    <property type="protein sequence ID" value="ADG87969.1"/>
    <property type="molecule type" value="Genomic_DNA"/>
</dbReference>
<evidence type="ECO:0000256" key="1">
    <source>
        <dbReference type="SAM" id="Phobius"/>
    </source>
</evidence>
<feature type="transmembrane region" description="Helical" evidence="1">
    <location>
        <begin position="247"/>
        <end position="266"/>
    </location>
</feature>
<dbReference type="KEGG" id="tbi:Tbis_1250"/>
<dbReference type="GO" id="GO:0022857">
    <property type="term" value="F:transmembrane transporter activity"/>
    <property type="evidence" value="ECO:0007669"/>
    <property type="project" value="InterPro"/>
</dbReference>
<proteinExistence type="predicted"/>
<dbReference type="InterPro" id="IPR036259">
    <property type="entry name" value="MFS_trans_sf"/>
</dbReference>
<dbReference type="PANTHER" id="PTHR23542:SF1">
    <property type="entry name" value="MAJOR FACILITATOR SUPERFAMILY (MFS) PROFILE DOMAIN-CONTAINING PROTEIN"/>
    <property type="match status" value="1"/>
</dbReference>
<evidence type="ECO:0000313" key="3">
    <source>
        <dbReference type="Proteomes" id="UP000006640"/>
    </source>
</evidence>
<feature type="transmembrane region" description="Helical" evidence="1">
    <location>
        <begin position="209"/>
        <end position="235"/>
    </location>
</feature>
<dbReference type="InterPro" id="IPR011701">
    <property type="entry name" value="MFS"/>
</dbReference>
<dbReference type="PANTHER" id="PTHR23542">
    <property type="match status" value="1"/>
</dbReference>
<dbReference type="OrthoDB" id="4229605at2"/>
<feature type="transmembrane region" description="Helical" evidence="1">
    <location>
        <begin position="336"/>
        <end position="356"/>
    </location>
</feature>
<feature type="transmembrane region" description="Helical" evidence="1">
    <location>
        <begin position="9"/>
        <end position="27"/>
    </location>
</feature>
<feature type="transmembrane region" description="Helical" evidence="1">
    <location>
        <begin position="76"/>
        <end position="95"/>
    </location>
</feature>